<dbReference type="PANTHER" id="PTHR34654:SF1">
    <property type="entry name" value="RNA-BINDING PROTEIN KHPA"/>
    <property type="match status" value="1"/>
</dbReference>
<dbReference type="RefSeq" id="WP_034545261.1">
    <property type="nucleotide sequence ID" value="NZ_CAUPJO010000002.1"/>
</dbReference>
<protein>
    <recommendedName>
        <fullName evidence="3">RNA-binding protein KhpA</fullName>
    </recommendedName>
    <alternativeName>
        <fullName evidence="3">KH-domain protein A</fullName>
    </alternativeName>
</protein>
<dbReference type="PANTHER" id="PTHR34654">
    <property type="entry name" value="UPF0109 PROTEIN SCO5592"/>
    <property type="match status" value="1"/>
</dbReference>
<keyword evidence="3" id="KW-0961">Cell wall biogenesis/degradation</keyword>
<comment type="function">
    <text evidence="3">A probable RNA chaperone. Forms a complex with KhpB which binds to cellular RNA and controls its expression. Plays a role in peptidoglycan (PG) homeostasis and cell length regulation.</text>
</comment>
<keyword evidence="5" id="KW-1185">Reference proteome</keyword>
<reference evidence="4 5" key="1">
    <citation type="submission" date="2018-04" db="EMBL/GenBank/DDBJ databases">
        <title>Genomic Encyclopedia of Type Strains, Phase IV (KMG-IV): sequencing the most valuable type-strain genomes for metagenomic binning, comparative biology and taxonomic classification.</title>
        <authorList>
            <person name="Goeker M."/>
        </authorList>
    </citation>
    <scope>NUCLEOTIDE SEQUENCE [LARGE SCALE GENOMIC DNA]</scope>
    <source>
        <strain evidence="4 5">DSM 20705</strain>
    </source>
</reference>
<evidence type="ECO:0000313" key="5">
    <source>
        <dbReference type="Proteomes" id="UP000245793"/>
    </source>
</evidence>
<dbReference type="AlphaFoldDB" id="A0A2U1E3V1"/>
<keyword evidence="3" id="KW-0133">Cell shape</keyword>
<organism evidence="4 5">
    <name type="scientific">Ezakiella coagulans</name>
    <dbReference type="NCBI Taxonomy" id="46507"/>
    <lineage>
        <taxon>Bacteria</taxon>
        <taxon>Bacillati</taxon>
        <taxon>Bacillota</taxon>
        <taxon>Tissierellia</taxon>
        <taxon>Ezakiella</taxon>
    </lineage>
</organism>
<dbReference type="GO" id="GO:0071555">
    <property type="term" value="P:cell wall organization"/>
    <property type="evidence" value="ECO:0007669"/>
    <property type="project" value="UniProtKB-KW"/>
</dbReference>
<keyword evidence="3" id="KW-0143">Chaperone</keyword>
<dbReference type="Pfam" id="PF13083">
    <property type="entry name" value="KH_KhpA-B"/>
    <property type="match status" value="1"/>
</dbReference>
<dbReference type="InterPro" id="IPR015946">
    <property type="entry name" value="KH_dom-like_a/b"/>
</dbReference>
<comment type="similarity">
    <text evidence="3">Belongs to the KhpA RNA-binding protein family.</text>
</comment>
<dbReference type="HAMAP" id="MF_00088">
    <property type="entry name" value="KhpA"/>
    <property type="match status" value="1"/>
</dbReference>
<evidence type="ECO:0000256" key="3">
    <source>
        <dbReference type="HAMAP-Rule" id="MF_00088"/>
    </source>
</evidence>
<dbReference type="GO" id="GO:0005737">
    <property type="term" value="C:cytoplasm"/>
    <property type="evidence" value="ECO:0007669"/>
    <property type="project" value="UniProtKB-SubCell"/>
</dbReference>
<sequence>MKDLLYHIVSNLVINTEAIEITEEEKDREITYFLKVANEDLGRVIGKRGRIANSIRTIARASKNESGKNIFVEIVD</sequence>
<comment type="subunit">
    <text evidence="3">Forms a complex with KhpB.</text>
</comment>
<dbReference type="GO" id="GO:0009252">
    <property type="term" value="P:peptidoglycan biosynthetic process"/>
    <property type="evidence" value="ECO:0007669"/>
    <property type="project" value="UniProtKB-UniRule"/>
</dbReference>
<evidence type="ECO:0000256" key="2">
    <source>
        <dbReference type="ARBA" id="ARBA00022884"/>
    </source>
</evidence>
<accession>A0A2U1E3V1</accession>
<dbReference type="GO" id="GO:0008360">
    <property type="term" value="P:regulation of cell shape"/>
    <property type="evidence" value="ECO:0007669"/>
    <property type="project" value="UniProtKB-KW"/>
</dbReference>
<dbReference type="InterPro" id="IPR009019">
    <property type="entry name" value="KH_sf_prok-type"/>
</dbReference>
<evidence type="ECO:0000256" key="1">
    <source>
        <dbReference type="ARBA" id="ARBA00022490"/>
    </source>
</evidence>
<keyword evidence="1 3" id="KW-0963">Cytoplasm</keyword>
<comment type="caution">
    <text evidence="4">The sequence shown here is derived from an EMBL/GenBank/DDBJ whole genome shotgun (WGS) entry which is preliminary data.</text>
</comment>
<dbReference type="Gene3D" id="3.30.300.20">
    <property type="match status" value="1"/>
</dbReference>
<comment type="subcellular location">
    <subcellularLocation>
        <location evidence="3">Cytoplasm</location>
    </subcellularLocation>
</comment>
<proteinExistence type="inferred from homology"/>
<dbReference type="SUPFAM" id="SSF54814">
    <property type="entry name" value="Prokaryotic type KH domain (KH-domain type II)"/>
    <property type="match status" value="1"/>
</dbReference>
<evidence type="ECO:0000313" key="4">
    <source>
        <dbReference type="EMBL" id="PVY94618.1"/>
    </source>
</evidence>
<dbReference type="EMBL" id="QEKV01000004">
    <property type="protein sequence ID" value="PVY94618.1"/>
    <property type="molecule type" value="Genomic_DNA"/>
</dbReference>
<keyword evidence="2 3" id="KW-0694">RNA-binding</keyword>
<name>A0A2U1E3V1_9FIRM</name>
<dbReference type="InterPro" id="IPR020627">
    <property type="entry name" value="KhpA"/>
</dbReference>
<gene>
    <name evidence="3" type="primary">khpA</name>
    <name evidence="4" type="ORF">C7381_104124</name>
</gene>
<dbReference type="GO" id="GO:0003723">
    <property type="term" value="F:RNA binding"/>
    <property type="evidence" value="ECO:0007669"/>
    <property type="project" value="UniProtKB-UniRule"/>
</dbReference>
<dbReference type="Proteomes" id="UP000245793">
    <property type="component" value="Unassembled WGS sequence"/>
</dbReference>
<dbReference type="CDD" id="cd22533">
    <property type="entry name" value="KH-II_YlqC-like"/>
    <property type="match status" value="1"/>
</dbReference>